<feature type="domain" description="BPTI/Kunitz inhibitor" evidence="3">
    <location>
        <begin position="410"/>
        <end position="462"/>
    </location>
</feature>
<dbReference type="CDD" id="cd00109">
    <property type="entry name" value="Kunitz-type"/>
    <property type="match status" value="1"/>
</dbReference>
<dbReference type="Gene3D" id="4.10.410.10">
    <property type="entry name" value="Pancreatic trypsin inhibitor Kunitz domain"/>
    <property type="match status" value="2"/>
</dbReference>
<dbReference type="InterPro" id="IPR036880">
    <property type="entry name" value="Kunitz_BPTI_sf"/>
</dbReference>
<organism evidence="4 5">
    <name type="scientific">Schistosoma mekongi</name>
    <name type="common">Parasitic worm</name>
    <dbReference type="NCBI Taxonomy" id="38744"/>
    <lineage>
        <taxon>Eukaryota</taxon>
        <taxon>Metazoa</taxon>
        <taxon>Spiralia</taxon>
        <taxon>Lophotrochozoa</taxon>
        <taxon>Platyhelminthes</taxon>
        <taxon>Trematoda</taxon>
        <taxon>Digenea</taxon>
        <taxon>Strigeidida</taxon>
        <taxon>Schistosomatoidea</taxon>
        <taxon>Schistosomatidae</taxon>
        <taxon>Schistosoma</taxon>
    </lineage>
</organism>
<dbReference type="PANTHER" id="PTHR10083:SF374">
    <property type="entry name" value="BPTI_KUNITZ INHIBITOR DOMAIN-CONTAINING PROTEIN"/>
    <property type="match status" value="1"/>
</dbReference>
<reference evidence="4" key="2">
    <citation type="journal article" date="2023" name="Infect Dis Poverty">
        <title>Chromosome-scale genome of the human blood fluke Schistosoma mekongi and its implications for public health.</title>
        <authorList>
            <person name="Zhou M."/>
            <person name="Xu L."/>
            <person name="Xu D."/>
            <person name="Chen W."/>
            <person name="Khan J."/>
            <person name="Hu Y."/>
            <person name="Huang H."/>
            <person name="Wei H."/>
            <person name="Zhang Y."/>
            <person name="Chusongsang P."/>
            <person name="Tanasarnprasert K."/>
            <person name="Hu X."/>
            <person name="Limpanont Y."/>
            <person name="Lv Z."/>
        </authorList>
    </citation>
    <scope>NUCLEOTIDE SEQUENCE</scope>
    <source>
        <strain evidence="4">LV_2022a</strain>
    </source>
</reference>
<protein>
    <recommendedName>
        <fullName evidence="3">BPTI/Kunitz inhibitor domain-containing protein</fullName>
    </recommendedName>
</protein>
<feature type="chain" id="PRO_5042206542" description="BPTI/Kunitz inhibitor domain-containing protein" evidence="2">
    <location>
        <begin position="24"/>
        <end position="464"/>
    </location>
</feature>
<dbReference type="InterPro" id="IPR050098">
    <property type="entry name" value="TFPI/VKTCI-like"/>
</dbReference>
<evidence type="ECO:0000259" key="3">
    <source>
        <dbReference type="PROSITE" id="PS50279"/>
    </source>
</evidence>
<dbReference type="CDD" id="cd22593">
    <property type="entry name" value="Kunitz_conkunitzin"/>
    <property type="match status" value="1"/>
</dbReference>
<keyword evidence="1" id="KW-1015">Disulfide bond</keyword>
<dbReference type="SUPFAM" id="SSF57362">
    <property type="entry name" value="BPTI-like"/>
    <property type="match status" value="2"/>
</dbReference>
<dbReference type="PROSITE" id="PS50279">
    <property type="entry name" value="BPTI_KUNITZ_2"/>
    <property type="match status" value="2"/>
</dbReference>
<keyword evidence="2" id="KW-0732">Signal</keyword>
<dbReference type="Pfam" id="PF00014">
    <property type="entry name" value="Kunitz_BPTI"/>
    <property type="match status" value="2"/>
</dbReference>
<evidence type="ECO:0000313" key="4">
    <source>
        <dbReference type="EMBL" id="KAK4470310.1"/>
    </source>
</evidence>
<gene>
    <name evidence="4" type="ORF">MN116_005877</name>
</gene>
<dbReference type="SMART" id="SM00131">
    <property type="entry name" value="KU"/>
    <property type="match status" value="2"/>
</dbReference>
<accession>A0AAE1ZAQ4</accession>
<dbReference type="GO" id="GO:0004867">
    <property type="term" value="F:serine-type endopeptidase inhibitor activity"/>
    <property type="evidence" value="ECO:0007669"/>
    <property type="project" value="InterPro"/>
</dbReference>
<evidence type="ECO:0000256" key="1">
    <source>
        <dbReference type="ARBA" id="ARBA00023157"/>
    </source>
</evidence>
<evidence type="ECO:0000313" key="5">
    <source>
        <dbReference type="Proteomes" id="UP001292079"/>
    </source>
</evidence>
<dbReference type="Proteomes" id="UP001292079">
    <property type="component" value="Unassembled WGS sequence"/>
</dbReference>
<sequence>MKIRQITLITNIFFLLFIHSAEGYAVLEGKRIVKKVYSKSQPIVLSAASNSISTLDSTAELSNSSNNKNVDHTTSNNINSFSTVHHIPKNTAGEYIPPNFITGAHLVPAHSIFSDANKENYTQWSFSITYNPSTTSEVNNVITKDIPSDFLMYKQPSQPEEDIHSFGGGNQQRNVEIDNDLPQIHSDYLYNNDYDLPEEVRKYQVVISSDMDPPYSMDQPNEATFSASKFPWSYNKVYDQPIENGFQFKQNIYPDVLQQKDEARPVYHSPIRWAVRSINTVGQPRHIACSQPLDTGVGSDELSSWHYDSNSGKCRWFGYRGNGGNANRFYSRTACEELCVRDNQNLCEFAKCPKSITSCELIRVESCRIYKQQYSKSLEAECPPDQPVCVTKRNTRRAPDIDFENVPSECRQSPDPGSCQIKNPSQHFFYDIESNDCKSFYFHECGGNDNRFLTKSDCMSHCSP</sequence>
<reference evidence="4" key="1">
    <citation type="submission" date="2022-04" db="EMBL/GenBank/DDBJ databases">
        <authorList>
            <person name="Xu L."/>
            <person name="Lv Z."/>
        </authorList>
    </citation>
    <scope>NUCLEOTIDE SEQUENCE</scope>
    <source>
        <strain evidence="4">LV_2022a</strain>
    </source>
</reference>
<dbReference type="PANTHER" id="PTHR10083">
    <property type="entry name" value="KUNITZ-TYPE PROTEASE INHIBITOR-RELATED"/>
    <property type="match status" value="1"/>
</dbReference>
<dbReference type="AlphaFoldDB" id="A0AAE1ZAQ4"/>
<keyword evidence="5" id="KW-1185">Reference proteome</keyword>
<name>A0AAE1ZAQ4_SCHME</name>
<dbReference type="GO" id="GO:0005615">
    <property type="term" value="C:extracellular space"/>
    <property type="evidence" value="ECO:0007669"/>
    <property type="project" value="TreeGrafter"/>
</dbReference>
<proteinExistence type="predicted"/>
<feature type="signal peptide" evidence="2">
    <location>
        <begin position="1"/>
        <end position="23"/>
    </location>
</feature>
<dbReference type="EMBL" id="JALJAT010000004">
    <property type="protein sequence ID" value="KAK4470310.1"/>
    <property type="molecule type" value="Genomic_DNA"/>
</dbReference>
<evidence type="ECO:0000256" key="2">
    <source>
        <dbReference type="SAM" id="SignalP"/>
    </source>
</evidence>
<comment type="caution">
    <text evidence="4">The sequence shown here is derived from an EMBL/GenBank/DDBJ whole genome shotgun (WGS) entry which is preliminary data.</text>
</comment>
<dbReference type="InterPro" id="IPR002223">
    <property type="entry name" value="Kunitz_BPTI"/>
</dbReference>
<feature type="domain" description="BPTI/Kunitz inhibitor" evidence="3">
    <location>
        <begin position="289"/>
        <end position="339"/>
    </location>
</feature>